<protein>
    <submittedName>
        <fullName evidence="2">M3 family metallopeptidase</fullName>
    </submittedName>
</protein>
<accession>A0ABX1CEK5</accession>
<dbReference type="EMBL" id="JAAVJC010000082">
    <property type="protein sequence ID" value="NJQ15624.1"/>
    <property type="molecule type" value="Genomic_DNA"/>
</dbReference>
<keyword evidence="1" id="KW-0175">Coiled coil</keyword>
<dbReference type="RefSeq" id="WP_168088391.1">
    <property type="nucleotide sequence ID" value="NZ_BHZH01000191.1"/>
</dbReference>
<sequence>MAANISLSYAEIERVSNKLDSAVEETLVPRMTEAKTEVDNLLASALVLVEASPALQQQYDRFTTELTRATDAITQYAEQFREIKRQVENMDKEVADKVRSA</sequence>
<organism evidence="2 3">
    <name type="scientific">Streptomyces bohaiensis</name>
    <dbReference type="NCBI Taxonomy" id="1431344"/>
    <lineage>
        <taxon>Bacteria</taxon>
        <taxon>Bacillati</taxon>
        <taxon>Actinomycetota</taxon>
        <taxon>Actinomycetes</taxon>
        <taxon>Kitasatosporales</taxon>
        <taxon>Streptomycetaceae</taxon>
        <taxon>Streptomyces</taxon>
    </lineage>
</organism>
<keyword evidence="3" id="KW-1185">Reference proteome</keyword>
<dbReference type="Gene3D" id="1.10.287.1060">
    <property type="entry name" value="ESAT-6-like"/>
    <property type="match status" value="1"/>
</dbReference>
<evidence type="ECO:0000313" key="2">
    <source>
        <dbReference type="EMBL" id="NJQ15624.1"/>
    </source>
</evidence>
<gene>
    <name evidence="2" type="ORF">HCN52_11865</name>
</gene>
<reference evidence="2 3" key="1">
    <citation type="submission" date="2020-03" db="EMBL/GenBank/DDBJ databases">
        <title>Draft genome of Streptomyces sp. ventii, isolated from the Axial Seamount in the Pacific Ocean, and resequencing of the two type strains Streptomyces lonarensis strain NCL 716 and Streptomyces bohaiensis strain 11A07.</title>
        <authorList>
            <person name="Loughran R.M."/>
            <person name="Pfannmuller K.M."/>
            <person name="Wasson B.J."/>
            <person name="Deadmond M.C."/>
            <person name="Paddock B.E."/>
            <person name="Koyack M.J."/>
            <person name="Gallegos D.A."/>
            <person name="Mitchell E.A."/>
            <person name="Ushijima B."/>
            <person name="Saw J.H."/>
            <person name="Mcphail K.L."/>
            <person name="Videau P."/>
        </authorList>
    </citation>
    <scope>NUCLEOTIDE SEQUENCE [LARGE SCALE GENOMIC DNA]</scope>
    <source>
        <strain evidence="2 3">11A07</strain>
    </source>
</reference>
<evidence type="ECO:0000256" key="1">
    <source>
        <dbReference type="SAM" id="Coils"/>
    </source>
</evidence>
<name>A0ABX1CEK5_9ACTN</name>
<comment type="caution">
    <text evidence="2">The sequence shown here is derived from an EMBL/GenBank/DDBJ whole genome shotgun (WGS) entry which is preliminary data.</text>
</comment>
<proteinExistence type="predicted"/>
<evidence type="ECO:0000313" key="3">
    <source>
        <dbReference type="Proteomes" id="UP000727056"/>
    </source>
</evidence>
<feature type="coiled-coil region" evidence="1">
    <location>
        <begin position="66"/>
        <end position="93"/>
    </location>
</feature>
<dbReference type="Proteomes" id="UP000727056">
    <property type="component" value="Unassembled WGS sequence"/>
</dbReference>